<dbReference type="SUPFAM" id="SSF56672">
    <property type="entry name" value="DNA/RNA polymerases"/>
    <property type="match status" value="1"/>
</dbReference>
<feature type="domain" description="RNase H type-1" evidence="2">
    <location>
        <begin position="952"/>
        <end position="1083"/>
    </location>
</feature>
<dbReference type="PROSITE" id="PS50878">
    <property type="entry name" value="RT_POL"/>
    <property type="match status" value="1"/>
</dbReference>
<proteinExistence type="predicted"/>
<dbReference type="InterPro" id="IPR036691">
    <property type="entry name" value="Endo/exonu/phosph_ase_sf"/>
</dbReference>
<name>A0A1T2L5V8_9GAMM</name>
<dbReference type="Pfam" id="PF00078">
    <property type="entry name" value="RVT_1"/>
    <property type="match status" value="1"/>
</dbReference>
<dbReference type="Pfam" id="PF00075">
    <property type="entry name" value="RNase_H"/>
    <property type="match status" value="1"/>
</dbReference>
<evidence type="ECO:0000259" key="1">
    <source>
        <dbReference type="PROSITE" id="PS50878"/>
    </source>
</evidence>
<dbReference type="InterPro" id="IPR052560">
    <property type="entry name" value="RdDP_mobile_element"/>
</dbReference>
<evidence type="ECO:0008006" key="5">
    <source>
        <dbReference type="Google" id="ProtNLM"/>
    </source>
</evidence>
<dbReference type="InterPro" id="IPR043128">
    <property type="entry name" value="Rev_trsase/Diguanyl_cyclase"/>
</dbReference>
<dbReference type="Gene3D" id="3.60.10.10">
    <property type="entry name" value="Endonuclease/exonuclease/phosphatase"/>
    <property type="match status" value="1"/>
</dbReference>
<gene>
    <name evidence="3" type="ORF">BOW52_05800</name>
</gene>
<dbReference type="EMBL" id="MPRK01000087">
    <property type="protein sequence ID" value="OOZ40505.1"/>
    <property type="molecule type" value="Genomic_DNA"/>
</dbReference>
<dbReference type="AlphaFoldDB" id="A0A1T2L5V8"/>
<dbReference type="Proteomes" id="UP000190198">
    <property type="component" value="Unassembled WGS sequence"/>
</dbReference>
<dbReference type="SUPFAM" id="SSF56219">
    <property type="entry name" value="DNase I-like"/>
    <property type="match status" value="1"/>
</dbReference>
<reference evidence="3 4" key="1">
    <citation type="submission" date="2016-11" db="EMBL/GenBank/DDBJ databases">
        <title>Mixed transmission modes and dynamic genome evolution in an obligate animal-bacterial symbiosis.</title>
        <authorList>
            <person name="Russell S.L."/>
            <person name="Corbett-Detig R.B."/>
            <person name="Cavanaugh C.M."/>
        </authorList>
    </citation>
    <scope>NUCLEOTIDE SEQUENCE [LARGE SCALE GENOMIC DNA]</scope>
    <source>
        <strain evidence="3">Sp-SM6</strain>
    </source>
</reference>
<organism evidence="3 4">
    <name type="scientific">Solemya elarraichensis gill symbiont</name>
    <dbReference type="NCBI Taxonomy" id="1918949"/>
    <lineage>
        <taxon>Bacteria</taxon>
        <taxon>Pseudomonadati</taxon>
        <taxon>Pseudomonadota</taxon>
        <taxon>Gammaproteobacteria</taxon>
        <taxon>sulfur-oxidizing symbionts</taxon>
    </lineage>
</organism>
<dbReference type="PANTHER" id="PTHR36688">
    <property type="entry name" value="ENDO/EXONUCLEASE/PHOSPHATASE DOMAIN-CONTAINING PROTEIN"/>
    <property type="match status" value="1"/>
</dbReference>
<evidence type="ECO:0000313" key="3">
    <source>
        <dbReference type="EMBL" id="OOZ40505.1"/>
    </source>
</evidence>
<comment type="caution">
    <text evidence="3">The sequence shown here is derived from an EMBL/GenBank/DDBJ whole genome shotgun (WGS) entry which is preliminary data.</text>
</comment>
<dbReference type="CDD" id="cd01650">
    <property type="entry name" value="RT_nLTR_like"/>
    <property type="match status" value="1"/>
</dbReference>
<dbReference type="Gene3D" id="3.30.70.270">
    <property type="match status" value="1"/>
</dbReference>
<dbReference type="SUPFAM" id="SSF53098">
    <property type="entry name" value="Ribonuclease H-like"/>
    <property type="match status" value="1"/>
</dbReference>
<dbReference type="PROSITE" id="PS50879">
    <property type="entry name" value="RNASE_H_1"/>
    <property type="match status" value="1"/>
</dbReference>
<dbReference type="GO" id="GO:0004523">
    <property type="term" value="F:RNA-DNA hybrid ribonuclease activity"/>
    <property type="evidence" value="ECO:0007669"/>
    <property type="project" value="InterPro"/>
</dbReference>
<dbReference type="InterPro" id="IPR036397">
    <property type="entry name" value="RNaseH_sf"/>
</dbReference>
<dbReference type="GO" id="GO:0003676">
    <property type="term" value="F:nucleic acid binding"/>
    <property type="evidence" value="ECO:0007669"/>
    <property type="project" value="InterPro"/>
</dbReference>
<dbReference type="CDD" id="cd09276">
    <property type="entry name" value="Rnase_HI_RT_non_LTR"/>
    <property type="match status" value="1"/>
</dbReference>
<evidence type="ECO:0000259" key="2">
    <source>
        <dbReference type="PROSITE" id="PS50879"/>
    </source>
</evidence>
<dbReference type="PANTHER" id="PTHR36688:SF2">
    <property type="entry name" value="ENDONUCLEASE_EXONUCLEASE_PHOSPHATASE DOMAIN-CONTAINING PROTEIN"/>
    <property type="match status" value="1"/>
</dbReference>
<dbReference type="RefSeq" id="WP_167367247.1">
    <property type="nucleotide sequence ID" value="NZ_MPRK01000087.1"/>
</dbReference>
<dbReference type="InterPro" id="IPR043502">
    <property type="entry name" value="DNA/RNA_pol_sf"/>
</dbReference>
<dbReference type="Pfam" id="PF14529">
    <property type="entry name" value="Exo_endo_phos_2"/>
    <property type="match status" value="1"/>
</dbReference>
<evidence type="ECO:0000313" key="4">
    <source>
        <dbReference type="Proteomes" id="UP000190198"/>
    </source>
</evidence>
<sequence length="1236" mass="141592">MPMVFILNTISLPFLPHVICLQETWFQSPQISQIQGYYPPFYCNRPDGQRRGGCAIYTKIGLQAKQIQTSFHHQSVAIQVYLGNTDLIILNTYIPEPQIQLDDVSAFLREHQSQFFICGDFNSHHSLWGSSHTDTKGKKLLEFSEEHNLVLLNDGSGTRLGTNGQLSPLDLTFASPQLAVKCTWEVLPNECNSDHFPIRTNFSTIYKPPLSTRTPHWVLKRADWKSYSNGCLVSLTESILTNNIESDNKNIVESILEVASHTVPQSQVKEHKPQQPWWNSECSKAFHERNRARNRAGHSRLPADYIAYKQKKAILQKTVKKSKTLFWQNYVSDVSKDTHLRKIWSTAKKLNNLNTTPRITPLHDPLSKESLTSFEDKANLLAKTFSDISSDNNYNANFIKYKEDFEASHQSTLAAHDMDSPLNSPFSISELNQTLKGAKDSKPGQDNITYSFLKYLPEPCKLVVLAFFNNIWQKQKLPSEWKHAIIIPLPKIGKDPSSPFSYRPIALTSCLCKTMEKMVNARLLWYLEKNSLISPNQSGFRKNRSTLDQLIALEDSIHTAFLNKEYNVNVFLDFEKAYDMLWRGGLLYKLKQLNIDGNIFGWITDFLSSRKIQVLFGNTLSHTYDIQNGTPQGSVISPTLFNVMVNDLPQVVSKCTCSQFADDTSIRKSNRNLSFAKKSIEEDLENVSNWCERWGFKLSQLKTKLVVFTHRTIPKDFTIQFMNSSLPLDHHTRVLGLFFDCRLSWQIHIDYLIQKSYKIINLLRYITGTQWGCHGPTLLQLYRALMRSRLDYGSQAYNSASNSMKKKLDVVVHKALRLCIGATTTTPILAMHVETGELPLQERRDYLILKYYFKLLQAPKTHPLYPKISGNWFYDILTDNHKQSPFFHSVRTLMKEFSIPDIKVMRKLSSPIPPWNYIPPIQHNDLTQLISKNDSNPNYTEAISKEYIERNWSQYMHIYTDGSKIDKKCAASFCIPTFHFSKGVRLPDCLSIHTCELIAILLALDWIQDTIAERIVVLVDSISALEAIFNPSNNSKSQIILDILHLHTNLTQQAVEIHYDWIPSHMNIYGNDWADSVAKQGTFRPEVTFPLDFPVSDIIPIIRTAVTNKFQTTWEKSTKGRHYFKIQNRFKHTHHFFGKTRSAQVNISRLRLGHAYLANTLFLLGKHPTGICECQAHLETVDHFLISCPLHTTARQNLIMSLSTKGISLDNSLSLLSHQAAYLPLLNFLSATGKKL</sequence>
<dbReference type="InterPro" id="IPR000477">
    <property type="entry name" value="RT_dom"/>
</dbReference>
<dbReference type="InterPro" id="IPR002156">
    <property type="entry name" value="RNaseH_domain"/>
</dbReference>
<keyword evidence="4" id="KW-1185">Reference proteome</keyword>
<protein>
    <recommendedName>
        <fullName evidence="5">Reverse transcriptase domain-containing protein</fullName>
    </recommendedName>
</protein>
<dbReference type="InterPro" id="IPR012337">
    <property type="entry name" value="RNaseH-like_sf"/>
</dbReference>
<dbReference type="InterPro" id="IPR005135">
    <property type="entry name" value="Endo/exonuclease/phosphatase"/>
</dbReference>
<accession>A0A1T2L5V8</accession>
<feature type="domain" description="Reverse transcriptase" evidence="1">
    <location>
        <begin position="470"/>
        <end position="726"/>
    </location>
</feature>
<dbReference type="Gene3D" id="3.30.420.10">
    <property type="entry name" value="Ribonuclease H-like superfamily/Ribonuclease H"/>
    <property type="match status" value="1"/>
</dbReference>